<evidence type="ECO:0000256" key="2">
    <source>
        <dbReference type="ARBA" id="ARBA00022729"/>
    </source>
</evidence>
<evidence type="ECO:0000313" key="7">
    <source>
        <dbReference type="EMBL" id="PAD81190.1"/>
    </source>
</evidence>
<name>A0AA91TNC6_NIACI</name>
<organism evidence="7 8">
    <name type="scientific">Niallia circulans</name>
    <name type="common">Bacillus circulans</name>
    <dbReference type="NCBI Taxonomy" id="1397"/>
    <lineage>
        <taxon>Bacteria</taxon>
        <taxon>Bacillati</taxon>
        <taxon>Bacillota</taxon>
        <taxon>Bacilli</taxon>
        <taxon>Bacillales</taxon>
        <taxon>Bacillaceae</taxon>
        <taxon>Niallia</taxon>
    </lineage>
</organism>
<feature type="signal peptide" evidence="6">
    <location>
        <begin position="1"/>
        <end position="28"/>
    </location>
</feature>
<dbReference type="PANTHER" id="PTHR43649">
    <property type="entry name" value="ARABINOSE-BINDING PROTEIN-RELATED"/>
    <property type="match status" value="1"/>
</dbReference>
<keyword evidence="2 6" id="KW-0732">Signal</keyword>
<keyword evidence="3" id="KW-0472">Membrane</keyword>
<feature type="chain" id="PRO_5041708303" evidence="6">
    <location>
        <begin position="29"/>
        <end position="503"/>
    </location>
</feature>
<evidence type="ECO:0000256" key="4">
    <source>
        <dbReference type="ARBA" id="ARBA00023139"/>
    </source>
</evidence>
<dbReference type="AlphaFoldDB" id="A0AA91TNC6"/>
<gene>
    <name evidence="7" type="ORF">CHH57_21420</name>
</gene>
<protein>
    <submittedName>
        <fullName evidence="7">Uncharacterized protein</fullName>
    </submittedName>
</protein>
<dbReference type="InterPro" id="IPR006059">
    <property type="entry name" value="SBP"/>
</dbReference>
<proteinExistence type="predicted"/>
<dbReference type="Proteomes" id="UP000216961">
    <property type="component" value="Unassembled WGS sequence"/>
</dbReference>
<evidence type="ECO:0000313" key="8">
    <source>
        <dbReference type="Proteomes" id="UP000216961"/>
    </source>
</evidence>
<dbReference type="Gene3D" id="3.40.190.10">
    <property type="entry name" value="Periplasmic binding protein-like II"/>
    <property type="match status" value="2"/>
</dbReference>
<dbReference type="PROSITE" id="PS51257">
    <property type="entry name" value="PROKAR_LIPOPROTEIN"/>
    <property type="match status" value="1"/>
</dbReference>
<sequence length="503" mass="56218">MKKSKSIGKKVAIPVLSAIMLSSLVACSNSEESSAQNNGKSTITIMTTAYTTTPPSDDSPALKTLEKYTEMDINAEFVPNSVYTDKLNVTLASGKLPMIIMIPGKIPSFVSAVRNDAFWDLTPYLKEYPNLSQANEITLQNSAIDGKIYGIYRSRPLGRNGVFFRKDWLDNLGLSEPKTIDDLYNVLKAFTTDDPDGNGKDDTYGMTISKWFGPFDIMQTWFGVPNKWSIEEDGTLQPDFMSPEYMDALKFFKQLYDEGLINEDFAVMDTAKWNEPFQNGKSGVQISTLDDAHRNQEAMEKIDPKFKDVVDVIGAVSGPKGLFNLPTSGYNGILAIPKSSVKTEEELKKVLSFLDKVNNEPAQTIAYAGVEGRHYEIKDGEFIPLVTAQDPESTEYTDLNQFIPGIPGENFKHPEFTALRLKENELMKKNEEIVVANPAESLLSTVYAQKGQQLDNIINDARIKYIVGQIDDKGIEDAIRLWRSSGGDDYIEEINKLYKESQK</sequence>
<keyword evidence="5" id="KW-0449">Lipoprotein</keyword>
<evidence type="ECO:0000256" key="6">
    <source>
        <dbReference type="SAM" id="SignalP"/>
    </source>
</evidence>
<keyword evidence="4" id="KW-0564">Palmitate</keyword>
<dbReference type="EMBL" id="NPBQ01000131">
    <property type="protein sequence ID" value="PAD81190.1"/>
    <property type="molecule type" value="Genomic_DNA"/>
</dbReference>
<accession>A0AA91TNC6</accession>
<dbReference type="PANTHER" id="PTHR43649:SF33">
    <property type="entry name" value="POLYGALACTURONAN_RHAMNOGALACTURONAN-BINDING PROTEIN YTCQ"/>
    <property type="match status" value="1"/>
</dbReference>
<comment type="caution">
    <text evidence="7">The sequence shown here is derived from an EMBL/GenBank/DDBJ whole genome shotgun (WGS) entry which is preliminary data.</text>
</comment>
<dbReference type="CDD" id="cd13580">
    <property type="entry name" value="PBP2_AlgQ_like_1"/>
    <property type="match status" value="1"/>
</dbReference>
<evidence type="ECO:0000256" key="3">
    <source>
        <dbReference type="ARBA" id="ARBA00023136"/>
    </source>
</evidence>
<evidence type="ECO:0000256" key="1">
    <source>
        <dbReference type="ARBA" id="ARBA00022475"/>
    </source>
</evidence>
<dbReference type="SUPFAM" id="SSF53850">
    <property type="entry name" value="Periplasmic binding protein-like II"/>
    <property type="match status" value="1"/>
</dbReference>
<evidence type="ECO:0000256" key="5">
    <source>
        <dbReference type="ARBA" id="ARBA00023288"/>
    </source>
</evidence>
<keyword evidence="1" id="KW-1003">Cell membrane</keyword>
<dbReference type="Pfam" id="PF01547">
    <property type="entry name" value="SBP_bac_1"/>
    <property type="match status" value="1"/>
</dbReference>
<reference evidence="7 8" key="1">
    <citation type="submission" date="2017-07" db="EMBL/GenBank/DDBJ databases">
        <title>Isolation and whole genome analysis of endospore-forming bacteria from heroin.</title>
        <authorList>
            <person name="Kalinowski J."/>
            <person name="Ahrens B."/>
            <person name="Al-Dilaimi A."/>
            <person name="Winkler A."/>
            <person name="Wibberg D."/>
            <person name="Schleenbecker U."/>
            <person name="Ruckert C."/>
            <person name="Wolfel R."/>
            <person name="Grass G."/>
        </authorList>
    </citation>
    <scope>NUCLEOTIDE SEQUENCE [LARGE SCALE GENOMIC DNA]</scope>
    <source>
        <strain evidence="7 8">7521-2</strain>
    </source>
</reference>
<dbReference type="RefSeq" id="WP_095333576.1">
    <property type="nucleotide sequence ID" value="NZ_NPBQ01000131.1"/>
</dbReference>
<dbReference type="InterPro" id="IPR050490">
    <property type="entry name" value="Bact_solute-bd_prot1"/>
</dbReference>